<sequence length="153" mass="17763">VDRLAEYQKLPKLSKEAVAKALTSNEKKMKKKMNMLRANLQLEDAEMVMTIIRDLSQGRDFDVRPRVRRNLSSKKSEEDKGMMFLNLSLGFLFNPEQYWLSPHLHKTQEKSALATEHPVSTHTEESSKKDTTNTKGEKWEETEKLQKRSLLDA</sequence>
<feature type="non-terminal residue" evidence="2">
    <location>
        <position position="153"/>
    </location>
</feature>
<feature type="region of interest" description="Disordered" evidence="1">
    <location>
        <begin position="108"/>
        <end position="153"/>
    </location>
</feature>
<evidence type="ECO:0000313" key="2">
    <source>
        <dbReference type="EMBL" id="PHL20015.1"/>
    </source>
</evidence>
<comment type="caution">
    <text evidence="2">The sequence shown here is derived from an EMBL/GenBank/DDBJ whole genome shotgun (WGS) entry which is preliminary data.</text>
</comment>
<dbReference type="EMBL" id="PCGC01000478">
    <property type="protein sequence ID" value="PHL20015.1"/>
    <property type="molecule type" value="Genomic_DNA"/>
</dbReference>
<organism evidence="2 3">
    <name type="scientific">Enterococcus faecium</name>
    <name type="common">Streptococcus faecium</name>
    <dbReference type="NCBI Taxonomy" id="1352"/>
    <lineage>
        <taxon>Bacteria</taxon>
        <taxon>Bacillati</taxon>
        <taxon>Bacillota</taxon>
        <taxon>Bacilli</taxon>
        <taxon>Lactobacillales</taxon>
        <taxon>Enterococcaceae</taxon>
        <taxon>Enterococcus</taxon>
    </lineage>
</organism>
<feature type="compositionally biased region" description="Basic and acidic residues" evidence="1">
    <location>
        <begin position="122"/>
        <end position="153"/>
    </location>
</feature>
<protein>
    <submittedName>
        <fullName evidence="2">Uncharacterized protein</fullName>
    </submittedName>
</protein>
<gene>
    <name evidence="2" type="ORF">CQR37_16920</name>
</gene>
<proteinExistence type="predicted"/>
<evidence type="ECO:0000256" key="1">
    <source>
        <dbReference type="SAM" id="MobiDB-lite"/>
    </source>
</evidence>
<accession>A0A2G0E6E2</accession>
<name>A0A2G0E6E2_ENTFC</name>
<dbReference type="Proteomes" id="UP000224303">
    <property type="component" value="Unassembled WGS sequence"/>
</dbReference>
<dbReference type="AlphaFoldDB" id="A0A2G0E6E2"/>
<feature type="non-terminal residue" evidence="2">
    <location>
        <position position="1"/>
    </location>
</feature>
<evidence type="ECO:0000313" key="3">
    <source>
        <dbReference type="Proteomes" id="UP000224303"/>
    </source>
</evidence>
<reference evidence="2 3" key="1">
    <citation type="submission" date="2017-10" db="EMBL/GenBank/DDBJ databases">
        <title>Draft genomes of the Enterococcus faecium isolated from human feces before and after Helicobacter pylori eradication therapy.</title>
        <authorList>
            <person name="Prianichniikov N.A."/>
            <person name="Glushchenko O.E."/>
            <person name="Malakhova M.V."/>
        </authorList>
    </citation>
    <scope>NUCLEOTIDE SEQUENCE [LARGE SCALE GENOMIC DNA]</scope>
    <source>
        <strain evidence="2 3">Hp_5-7</strain>
    </source>
</reference>